<feature type="transmembrane region" description="Helical" evidence="9">
    <location>
        <begin position="35"/>
        <end position="55"/>
    </location>
</feature>
<comment type="similarity">
    <text evidence="2">Belongs to the binding-protein-dependent transport system permease family. FecCD subfamily.</text>
</comment>
<keyword evidence="3" id="KW-0813">Transport</keyword>
<dbReference type="InterPro" id="IPR000522">
    <property type="entry name" value="ABC_transptr_permease_BtuC"/>
</dbReference>
<feature type="transmembrane region" description="Helical" evidence="9">
    <location>
        <begin position="217"/>
        <end position="241"/>
    </location>
</feature>
<feature type="transmembrane region" description="Helical" evidence="9">
    <location>
        <begin position="306"/>
        <end position="327"/>
    </location>
</feature>
<dbReference type="EMBL" id="JAXAVX010000001">
    <property type="protein sequence ID" value="MDX8150736.1"/>
    <property type="molecule type" value="Genomic_DNA"/>
</dbReference>
<evidence type="ECO:0000256" key="7">
    <source>
        <dbReference type="ARBA" id="ARBA00023136"/>
    </source>
</evidence>
<accession>A0ABU4VII0</accession>
<dbReference type="PANTHER" id="PTHR30472">
    <property type="entry name" value="FERRIC ENTEROBACTIN TRANSPORT SYSTEM PERMEASE PROTEIN"/>
    <property type="match status" value="1"/>
</dbReference>
<proteinExistence type="inferred from homology"/>
<reference evidence="10 11" key="1">
    <citation type="submission" date="2023-11" db="EMBL/GenBank/DDBJ databases">
        <authorList>
            <person name="Xu M."/>
            <person name="Jiang T."/>
        </authorList>
    </citation>
    <scope>NUCLEOTIDE SEQUENCE [LARGE SCALE GENOMIC DNA]</scope>
    <source>
        <strain evidence="10 11">SD</strain>
    </source>
</reference>
<dbReference type="Gene3D" id="1.10.3470.10">
    <property type="entry name" value="ABC transporter involved in vitamin B12 uptake, BtuC"/>
    <property type="match status" value="1"/>
</dbReference>
<evidence type="ECO:0000256" key="8">
    <source>
        <dbReference type="SAM" id="MobiDB-lite"/>
    </source>
</evidence>
<sequence>MPPRAADPRHGRTGGRAAPDVAPRPGGTRRPATRAAAAALAVVLALATVACSIALGSGDVGPGRALEALLHPAAHPADAGVVRELRLPRTGVAIAVGAALGLAGVLLQALTRNPLADPGILGISAGASLAVVLAITLLGVSGTAAYAPFALVGGAAAGVLAWVLSGGGRGGTVGLALAGAAIAALCAAATQAMQVLDSQTLDQFRFWVVGSVAGGEWSTLVGAAPFLLVGAAVAAAVAPALNALSLGEDAARGLGQDVARVRIATGAAALLLAAGAVAVAGPIALVGLLAAHAARLLVGADVRWQLALAALLGVAALVGGDVVGRVVAPPREVAVGVVAPIVGVPLFLWLVARRRVRP</sequence>
<evidence type="ECO:0000313" key="10">
    <source>
        <dbReference type="EMBL" id="MDX8150736.1"/>
    </source>
</evidence>
<evidence type="ECO:0000256" key="4">
    <source>
        <dbReference type="ARBA" id="ARBA00022475"/>
    </source>
</evidence>
<dbReference type="Proteomes" id="UP001277761">
    <property type="component" value="Unassembled WGS sequence"/>
</dbReference>
<evidence type="ECO:0000256" key="9">
    <source>
        <dbReference type="SAM" id="Phobius"/>
    </source>
</evidence>
<comment type="subcellular location">
    <subcellularLocation>
        <location evidence="1">Cell membrane</location>
        <topology evidence="1">Multi-pass membrane protein</topology>
    </subcellularLocation>
</comment>
<comment type="caution">
    <text evidence="10">The sequence shown here is derived from an EMBL/GenBank/DDBJ whole genome shotgun (WGS) entry which is preliminary data.</text>
</comment>
<dbReference type="SUPFAM" id="SSF81345">
    <property type="entry name" value="ABC transporter involved in vitamin B12 uptake, BtuC"/>
    <property type="match status" value="1"/>
</dbReference>
<feature type="transmembrane region" description="Helical" evidence="9">
    <location>
        <begin position="261"/>
        <end position="294"/>
    </location>
</feature>
<feature type="transmembrane region" description="Helical" evidence="9">
    <location>
        <begin position="90"/>
        <end position="107"/>
    </location>
</feature>
<feature type="transmembrane region" description="Helical" evidence="9">
    <location>
        <begin position="119"/>
        <end position="138"/>
    </location>
</feature>
<evidence type="ECO:0000256" key="2">
    <source>
        <dbReference type="ARBA" id="ARBA00007935"/>
    </source>
</evidence>
<keyword evidence="6 9" id="KW-1133">Transmembrane helix</keyword>
<feature type="compositionally biased region" description="Low complexity" evidence="8">
    <location>
        <begin position="21"/>
        <end position="30"/>
    </location>
</feature>
<name>A0ABU4VII0_9ACTN</name>
<feature type="transmembrane region" description="Helical" evidence="9">
    <location>
        <begin position="333"/>
        <end position="352"/>
    </location>
</feature>
<dbReference type="Pfam" id="PF01032">
    <property type="entry name" value="FecCD"/>
    <property type="match status" value="1"/>
</dbReference>
<evidence type="ECO:0000256" key="6">
    <source>
        <dbReference type="ARBA" id="ARBA00022989"/>
    </source>
</evidence>
<dbReference type="RefSeq" id="WP_319953095.1">
    <property type="nucleotide sequence ID" value="NZ_JAXAVX010000001.1"/>
</dbReference>
<gene>
    <name evidence="10" type="ORF">SK069_03945</name>
</gene>
<keyword evidence="11" id="KW-1185">Reference proteome</keyword>
<keyword evidence="4" id="KW-1003">Cell membrane</keyword>
<protein>
    <submittedName>
        <fullName evidence="10">Iron ABC transporter permease</fullName>
    </submittedName>
</protein>
<evidence type="ECO:0000313" key="11">
    <source>
        <dbReference type="Proteomes" id="UP001277761"/>
    </source>
</evidence>
<feature type="transmembrane region" description="Helical" evidence="9">
    <location>
        <begin position="176"/>
        <end position="196"/>
    </location>
</feature>
<feature type="compositionally biased region" description="Basic and acidic residues" evidence="8">
    <location>
        <begin position="1"/>
        <end position="10"/>
    </location>
</feature>
<evidence type="ECO:0000256" key="3">
    <source>
        <dbReference type="ARBA" id="ARBA00022448"/>
    </source>
</evidence>
<keyword evidence="5 9" id="KW-0812">Transmembrane</keyword>
<organism evidence="10 11">
    <name type="scientific">Patulibacter brassicae</name>
    <dbReference type="NCBI Taxonomy" id="1705717"/>
    <lineage>
        <taxon>Bacteria</taxon>
        <taxon>Bacillati</taxon>
        <taxon>Actinomycetota</taxon>
        <taxon>Thermoleophilia</taxon>
        <taxon>Solirubrobacterales</taxon>
        <taxon>Patulibacteraceae</taxon>
        <taxon>Patulibacter</taxon>
    </lineage>
</organism>
<keyword evidence="7 9" id="KW-0472">Membrane</keyword>
<feature type="region of interest" description="Disordered" evidence="8">
    <location>
        <begin position="1"/>
        <end position="30"/>
    </location>
</feature>
<dbReference type="PANTHER" id="PTHR30472:SF1">
    <property type="entry name" value="FE(3+) DICITRATE TRANSPORT SYSTEM PERMEASE PROTEIN FECC-RELATED"/>
    <property type="match status" value="1"/>
</dbReference>
<feature type="transmembrane region" description="Helical" evidence="9">
    <location>
        <begin position="145"/>
        <end position="164"/>
    </location>
</feature>
<evidence type="ECO:0000256" key="5">
    <source>
        <dbReference type="ARBA" id="ARBA00022692"/>
    </source>
</evidence>
<dbReference type="InterPro" id="IPR037294">
    <property type="entry name" value="ABC_BtuC-like"/>
</dbReference>
<evidence type="ECO:0000256" key="1">
    <source>
        <dbReference type="ARBA" id="ARBA00004651"/>
    </source>
</evidence>